<dbReference type="EMBL" id="MU970118">
    <property type="protein sequence ID" value="KAK9320730.1"/>
    <property type="molecule type" value="Genomic_DNA"/>
</dbReference>
<proteinExistence type="predicted"/>
<comment type="caution">
    <text evidence="1">The sequence shown here is derived from an EMBL/GenBank/DDBJ whole genome shotgun (WGS) entry which is preliminary data.</text>
</comment>
<accession>A0ACC3TJ78</accession>
<organism evidence="1 2">
    <name type="scientific">Lipomyces orientalis</name>
    <dbReference type="NCBI Taxonomy" id="1233043"/>
    <lineage>
        <taxon>Eukaryota</taxon>
        <taxon>Fungi</taxon>
        <taxon>Dikarya</taxon>
        <taxon>Ascomycota</taxon>
        <taxon>Saccharomycotina</taxon>
        <taxon>Lipomycetes</taxon>
        <taxon>Lipomycetales</taxon>
        <taxon>Lipomycetaceae</taxon>
        <taxon>Lipomyces</taxon>
    </lineage>
</organism>
<protein>
    <submittedName>
        <fullName evidence="1">Uncharacterized protein</fullName>
    </submittedName>
</protein>
<gene>
    <name evidence="1" type="ORF">V1517DRAFT_198027</name>
</gene>
<sequence>MLESTLGDHDESESDCSAKSLECLAFNQTCGVCTELAAKDPAYASNLSNSDFARLFPPAPNSPLFLSFIDNDLLSIDISSDPADRSRLFLVSFRPYSCYGMIHMFGLSDREVCAIASTSFRRKITKRPGTELFFANYSRVELKPSAFKTRAYSLFSRSSSPLPTLTGDNCSISSRTSGYKDDVSLPDKYSFEYWGVQYLWRRRHLRRSMSAASALTDSSGGSTEQSADEFDLLAACHHIAHRHITIATLARSGRSPSWELRFIQASLPNEDHNPRARAEVILATASCIVRREHLVLAPPHSQEYRSTHKGLHSIPHHRSPIGIRAGGLRISVELLTWRTLKREMSGVWNDVSGVLKTKK</sequence>
<reference evidence="2" key="1">
    <citation type="journal article" date="2024" name="Front. Bioeng. Biotechnol.">
        <title>Genome-scale model development and genomic sequencing of the oleaginous clade Lipomyces.</title>
        <authorList>
            <person name="Czajka J.J."/>
            <person name="Han Y."/>
            <person name="Kim J."/>
            <person name="Mondo S.J."/>
            <person name="Hofstad B.A."/>
            <person name="Robles A."/>
            <person name="Haridas S."/>
            <person name="Riley R."/>
            <person name="LaButti K."/>
            <person name="Pangilinan J."/>
            <person name="Andreopoulos W."/>
            <person name="Lipzen A."/>
            <person name="Yan J."/>
            <person name="Wang M."/>
            <person name="Ng V."/>
            <person name="Grigoriev I.V."/>
            <person name="Spatafora J.W."/>
            <person name="Magnuson J.K."/>
            <person name="Baker S.E."/>
            <person name="Pomraning K.R."/>
        </authorList>
    </citation>
    <scope>NUCLEOTIDE SEQUENCE [LARGE SCALE GENOMIC DNA]</scope>
    <source>
        <strain evidence="2">CBS 10300</strain>
    </source>
</reference>
<evidence type="ECO:0000313" key="2">
    <source>
        <dbReference type="Proteomes" id="UP001489719"/>
    </source>
</evidence>
<evidence type="ECO:0000313" key="1">
    <source>
        <dbReference type="EMBL" id="KAK9320730.1"/>
    </source>
</evidence>
<keyword evidence="2" id="KW-1185">Reference proteome</keyword>
<name>A0ACC3TJ78_9ASCO</name>
<dbReference type="Proteomes" id="UP001489719">
    <property type="component" value="Unassembled WGS sequence"/>
</dbReference>